<comment type="caution">
    <text evidence="2">The sequence shown here is derived from an EMBL/GenBank/DDBJ whole genome shotgun (WGS) entry which is preliminary data.</text>
</comment>
<accession>A0A226EAK6</accession>
<evidence type="ECO:0000313" key="3">
    <source>
        <dbReference type="Proteomes" id="UP000198287"/>
    </source>
</evidence>
<feature type="transmembrane region" description="Helical" evidence="1">
    <location>
        <begin position="283"/>
        <end position="301"/>
    </location>
</feature>
<keyword evidence="1" id="KW-1133">Transmembrane helix</keyword>
<dbReference type="AlphaFoldDB" id="A0A226EAK6"/>
<reference evidence="2 3" key="1">
    <citation type="submission" date="2015-12" db="EMBL/GenBank/DDBJ databases">
        <title>The genome of Folsomia candida.</title>
        <authorList>
            <person name="Faddeeva A."/>
            <person name="Derks M.F."/>
            <person name="Anvar Y."/>
            <person name="Smit S."/>
            <person name="Van Straalen N."/>
            <person name="Roelofs D."/>
        </authorList>
    </citation>
    <scope>NUCLEOTIDE SEQUENCE [LARGE SCALE GENOMIC DNA]</scope>
    <source>
        <strain evidence="2 3">VU population</strain>
        <tissue evidence="2">Whole body</tissue>
    </source>
</reference>
<dbReference type="Proteomes" id="UP000198287">
    <property type="component" value="Unassembled WGS sequence"/>
</dbReference>
<keyword evidence="1" id="KW-0472">Membrane</keyword>
<keyword evidence="1" id="KW-0812">Transmembrane</keyword>
<evidence type="ECO:0000256" key="1">
    <source>
        <dbReference type="SAM" id="Phobius"/>
    </source>
</evidence>
<keyword evidence="3" id="KW-1185">Reference proteome</keyword>
<dbReference type="EMBL" id="LNIX01000005">
    <property type="protein sequence ID" value="OXA54682.1"/>
    <property type="molecule type" value="Genomic_DNA"/>
</dbReference>
<sequence>MATDVIQIGPMLDLIYTCDLIILHDGVDSRTFHTKENHLPTKVLFHETFNKNIGLGNLVFPSIDVAKSRFAPCRVAIFLLKFFTSLNSEPINPFGLEPWIVLLNEKNFYYVSTEISHRVHLPARNVFAVVVLHLEKGEGSKLLLWAQYWFGAKIYNFAIAHVSPGGGLTRLCVKRQHGDDIAPRNLNCCDKIENLVQTFTELSTPPKYWVFRANDFELERDSFTLNINLINAINPFNPFNRSLNYTVEHLAQAVFHKANATFIVRSGLKPRFGKVSLQEIKRYHYYLTVLTLKFVGFQFLTCYYEPYLSFRFYADPFQPDLWIGLLICICVITIIVSTYVHYSKLENVTFSPWLYVLSSLVEESYTVPTAIDKFAIFRYIFGLWSLMYSPSHEKFVVDTGNYGSLDNLQNPYASNHCYKLFSTPYKYPSGQEFEFKFLFFNHLKELLDRFVGDYESVDLLSWPYLATMFHLFHPQHAHYPDNINYRRANLSVAEVQGRIESDIVDCSQKNVFIAKSDRLKHEEEFLSWRYYGTEFHTGKEKLNPQPFGFLFDEEGLSKIPEYYKGLIETGIYARIEAEVAAVRMEKRVAAVKQIKKVKSFTVGVETNMIDLLGICCPRMEQPTYHGGEVVQISKMSSVHPVAAVLDNNQDLVPNPILKCIRRTNSALYIILLISAIVVIITYSIIWKSTISPKLNLSETGNIWAFVLLFSTCGIIILLSSFIILRNMQGSQLRLDIFFNFRANSSFNFSVYLYLLCVPVPWGPLGIGAAESVKFHKGSGPTTNTTFGIYIRKVCGSQGDNKSTSEKGEPLEHYIKCEATKQLKFIIYTMYIWMGEIVLVIIMDFIFGLSNWGHIEESEMILAAKPGVGGAN</sequence>
<evidence type="ECO:0000313" key="2">
    <source>
        <dbReference type="EMBL" id="OXA54682.1"/>
    </source>
</evidence>
<proteinExistence type="predicted"/>
<organism evidence="2 3">
    <name type="scientific">Folsomia candida</name>
    <name type="common">Springtail</name>
    <dbReference type="NCBI Taxonomy" id="158441"/>
    <lineage>
        <taxon>Eukaryota</taxon>
        <taxon>Metazoa</taxon>
        <taxon>Ecdysozoa</taxon>
        <taxon>Arthropoda</taxon>
        <taxon>Hexapoda</taxon>
        <taxon>Collembola</taxon>
        <taxon>Entomobryomorpha</taxon>
        <taxon>Isotomoidea</taxon>
        <taxon>Isotomidae</taxon>
        <taxon>Proisotominae</taxon>
        <taxon>Folsomia</taxon>
    </lineage>
</organism>
<name>A0A226EAK6_FOLCA</name>
<feature type="transmembrane region" description="Helical" evidence="1">
    <location>
        <begin position="666"/>
        <end position="686"/>
    </location>
</feature>
<feature type="transmembrane region" description="Helical" evidence="1">
    <location>
        <begin position="321"/>
        <end position="342"/>
    </location>
</feature>
<gene>
    <name evidence="2" type="ORF">Fcan01_11851</name>
</gene>
<feature type="transmembrane region" description="Helical" evidence="1">
    <location>
        <begin position="824"/>
        <end position="846"/>
    </location>
</feature>
<protein>
    <submittedName>
        <fullName evidence="2">Uncharacterized protein</fullName>
    </submittedName>
</protein>
<dbReference type="OrthoDB" id="8299140at2759"/>
<feature type="transmembrane region" description="Helical" evidence="1">
    <location>
        <begin position="702"/>
        <end position="724"/>
    </location>
</feature>